<dbReference type="RefSeq" id="WP_377021105.1">
    <property type="nucleotide sequence ID" value="NZ_JBHLTS010000004.1"/>
</dbReference>
<dbReference type="EMBL" id="JBHLTS010000004">
    <property type="protein sequence ID" value="MFC0513232.1"/>
    <property type="molecule type" value="Genomic_DNA"/>
</dbReference>
<gene>
    <name evidence="2" type="ORF">ACFFGT_03435</name>
</gene>
<feature type="transmembrane region" description="Helical" evidence="1">
    <location>
        <begin position="60"/>
        <end position="78"/>
    </location>
</feature>
<keyword evidence="3" id="KW-1185">Reference proteome</keyword>
<reference evidence="2 3" key="1">
    <citation type="submission" date="2024-09" db="EMBL/GenBank/DDBJ databases">
        <authorList>
            <person name="Sun Q."/>
            <person name="Mori K."/>
        </authorList>
    </citation>
    <scope>NUCLEOTIDE SEQUENCE [LARGE SCALE GENOMIC DNA]</scope>
    <source>
        <strain evidence="2 3">NCAIM B.02415</strain>
    </source>
</reference>
<sequence>MERSDITFVLKSLLRIGLHVILFLVFYLITDRCYFFLQSFLIDSFSKVAYVNSIDATKDAFVDILIFTVGCYFTNFGIIKRLQLKEIEILILLATDLICLFASNLLMITYYNLFSRQGIDIDIRSLNNVSVIIVLIFVKDWIFIRLRNREKIPV</sequence>
<name>A0ABV6L0K2_9SPHI</name>
<evidence type="ECO:0000313" key="2">
    <source>
        <dbReference type="EMBL" id="MFC0513232.1"/>
    </source>
</evidence>
<evidence type="ECO:0000313" key="3">
    <source>
        <dbReference type="Proteomes" id="UP001589828"/>
    </source>
</evidence>
<keyword evidence="1" id="KW-1133">Transmembrane helix</keyword>
<feature type="transmembrane region" description="Helical" evidence="1">
    <location>
        <begin position="12"/>
        <end position="30"/>
    </location>
</feature>
<proteinExistence type="predicted"/>
<accession>A0ABV6L0K2</accession>
<comment type="caution">
    <text evidence="2">The sequence shown here is derived from an EMBL/GenBank/DDBJ whole genome shotgun (WGS) entry which is preliminary data.</text>
</comment>
<evidence type="ECO:0000256" key="1">
    <source>
        <dbReference type="SAM" id="Phobius"/>
    </source>
</evidence>
<feature type="transmembrane region" description="Helical" evidence="1">
    <location>
        <begin position="90"/>
        <end position="113"/>
    </location>
</feature>
<organism evidence="2 3">
    <name type="scientific">Mucilaginibacter angelicae</name>
    <dbReference type="NCBI Taxonomy" id="869718"/>
    <lineage>
        <taxon>Bacteria</taxon>
        <taxon>Pseudomonadati</taxon>
        <taxon>Bacteroidota</taxon>
        <taxon>Sphingobacteriia</taxon>
        <taxon>Sphingobacteriales</taxon>
        <taxon>Sphingobacteriaceae</taxon>
        <taxon>Mucilaginibacter</taxon>
    </lineage>
</organism>
<keyword evidence="1" id="KW-0812">Transmembrane</keyword>
<protein>
    <submittedName>
        <fullName evidence="2">Uncharacterized protein</fullName>
    </submittedName>
</protein>
<feature type="transmembrane region" description="Helical" evidence="1">
    <location>
        <begin position="125"/>
        <end position="144"/>
    </location>
</feature>
<keyword evidence="1" id="KW-0472">Membrane</keyword>
<dbReference type="Proteomes" id="UP001589828">
    <property type="component" value="Unassembled WGS sequence"/>
</dbReference>